<dbReference type="AlphaFoldDB" id="A0A4R5KB38"/>
<dbReference type="Proteomes" id="UP000295636">
    <property type="component" value="Unassembled WGS sequence"/>
</dbReference>
<sequence>MNPRFVVIIAVLLLVFGLINYYVGWHGALWLESALHIHPGPIYWICFWIIAFSYLLGRLGSRFLPRSAANFLKLIGAYWLAIMFFAFVMLPFADLAAGIMALLRVPSSTYIPVLGMVVAFLIALLMLRGSWNARNPVIRRYEATIAKSAGERKKLRIAVASDLHLGSIVGNKQLQLLVDRINALEPDLILLPGDVIDDDIEPFISRRMGSVMQQLRSRLGIYAVLGNHEYIGGHIRQFTEQMNEIGIDVLLDRSVLLEDSFYVIGRKDKAVERFGSQGRLELEPLLADVDKSRPLILMDHQPYGLDKAESAGIDVMLSGHTHRGQMAPNHFITRRLFELDWGFLKKGALHAVVSSGYGTWGPPVRIGSRSEIVELTLHFEG</sequence>
<protein>
    <submittedName>
        <fullName evidence="3">Metallophosphoesterase</fullName>
    </submittedName>
</protein>
<keyword evidence="1" id="KW-1133">Transmembrane helix</keyword>
<feature type="domain" description="Calcineurin-like phosphoesterase" evidence="2">
    <location>
        <begin position="155"/>
        <end position="323"/>
    </location>
</feature>
<proteinExistence type="predicted"/>
<dbReference type="InterPro" id="IPR029052">
    <property type="entry name" value="Metallo-depent_PP-like"/>
</dbReference>
<dbReference type="OrthoDB" id="9780884at2"/>
<feature type="transmembrane region" description="Helical" evidence="1">
    <location>
        <begin position="35"/>
        <end position="56"/>
    </location>
</feature>
<reference evidence="3 4" key="1">
    <citation type="submission" date="2019-03" db="EMBL/GenBank/DDBJ databases">
        <title>This is whole genome sequence of Paenibacillus sp MS74 strain.</title>
        <authorList>
            <person name="Trinh H.N."/>
        </authorList>
    </citation>
    <scope>NUCLEOTIDE SEQUENCE [LARGE SCALE GENOMIC DNA]</scope>
    <source>
        <strain evidence="3 4">MS74</strain>
    </source>
</reference>
<comment type="caution">
    <text evidence="3">The sequence shown here is derived from an EMBL/GenBank/DDBJ whole genome shotgun (WGS) entry which is preliminary data.</text>
</comment>
<dbReference type="InterPro" id="IPR004843">
    <property type="entry name" value="Calcineurin-like_PHP"/>
</dbReference>
<evidence type="ECO:0000256" key="1">
    <source>
        <dbReference type="SAM" id="Phobius"/>
    </source>
</evidence>
<accession>A0A4R5KB38</accession>
<feature type="transmembrane region" description="Helical" evidence="1">
    <location>
        <begin position="77"/>
        <end position="103"/>
    </location>
</feature>
<dbReference type="CDD" id="cd07385">
    <property type="entry name" value="MPP_YkuE_C"/>
    <property type="match status" value="1"/>
</dbReference>
<dbReference type="PANTHER" id="PTHR31302:SF0">
    <property type="entry name" value="TRANSMEMBRANE PROTEIN WITH METALLOPHOSPHOESTERASE DOMAIN"/>
    <property type="match status" value="1"/>
</dbReference>
<dbReference type="InterPro" id="IPR051158">
    <property type="entry name" value="Metallophosphoesterase_sf"/>
</dbReference>
<dbReference type="SUPFAM" id="SSF56300">
    <property type="entry name" value="Metallo-dependent phosphatases"/>
    <property type="match status" value="1"/>
</dbReference>
<organism evidence="3 4">
    <name type="scientific">Paenibacillus piri</name>
    <dbReference type="NCBI Taxonomy" id="2547395"/>
    <lineage>
        <taxon>Bacteria</taxon>
        <taxon>Bacillati</taxon>
        <taxon>Bacillota</taxon>
        <taxon>Bacilli</taxon>
        <taxon>Bacillales</taxon>
        <taxon>Paenibacillaceae</taxon>
        <taxon>Paenibacillus</taxon>
    </lineage>
</organism>
<evidence type="ECO:0000259" key="2">
    <source>
        <dbReference type="Pfam" id="PF00149"/>
    </source>
</evidence>
<dbReference type="GO" id="GO:0016787">
    <property type="term" value="F:hydrolase activity"/>
    <property type="evidence" value="ECO:0007669"/>
    <property type="project" value="InterPro"/>
</dbReference>
<keyword evidence="1" id="KW-0812">Transmembrane</keyword>
<keyword evidence="4" id="KW-1185">Reference proteome</keyword>
<dbReference type="Pfam" id="PF00149">
    <property type="entry name" value="Metallophos"/>
    <property type="match status" value="1"/>
</dbReference>
<keyword evidence="1" id="KW-0472">Membrane</keyword>
<gene>
    <name evidence="3" type="ORF">E1757_30235</name>
</gene>
<feature type="transmembrane region" description="Helical" evidence="1">
    <location>
        <begin position="5"/>
        <end position="23"/>
    </location>
</feature>
<evidence type="ECO:0000313" key="3">
    <source>
        <dbReference type="EMBL" id="TDF92351.1"/>
    </source>
</evidence>
<name>A0A4R5KB38_9BACL</name>
<dbReference type="RefSeq" id="WP_133235314.1">
    <property type="nucleotide sequence ID" value="NZ_SMRT01000021.1"/>
</dbReference>
<dbReference type="Gene3D" id="3.60.21.10">
    <property type="match status" value="1"/>
</dbReference>
<feature type="transmembrane region" description="Helical" evidence="1">
    <location>
        <begin position="109"/>
        <end position="127"/>
    </location>
</feature>
<dbReference type="PANTHER" id="PTHR31302">
    <property type="entry name" value="TRANSMEMBRANE PROTEIN WITH METALLOPHOSPHOESTERASE DOMAIN-RELATED"/>
    <property type="match status" value="1"/>
</dbReference>
<evidence type="ECO:0000313" key="4">
    <source>
        <dbReference type="Proteomes" id="UP000295636"/>
    </source>
</evidence>
<dbReference type="EMBL" id="SMRT01000021">
    <property type="protein sequence ID" value="TDF92351.1"/>
    <property type="molecule type" value="Genomic_DNA"/>
</dbReference>